<keyword evidence="1" id="KW-1133">Transmembrane helix</keyword>
<dbReference type="Gene3D" id="3.60.10.10">
    <property type="entry name" value="Endonuclease/exonuclease/phosphatase"/>
    <property type="match status" value="1"/>
</dbReference>
<evidence type="ECO:0000313" key="3">
    <source>
        <dbReference type="Proteomes" id="UP001280121"/>
    </source>
</evidence>
<evidence type="ECO:0008006" key="4">
    <source>
        <dbReference type="Google" id="ProtNLM"/>
    </source>
</evidence>
<evidence type="ECO:0000256" key="1">
    <source>
        <dbReference type="SAM" id="Phobius"/>
    </source>
</evidence>
<dbReference type="Proteomes" id="UP001280121">
    <property type="component" value="Unassembled WGS sequence"/>
</dbReference>
<organism evidence="2 3">
    <name type="scientific">Dipteronia dyeriana</name>
    <dbReference type="NCBI Taxonomy" id="168575"/>
    <lineage>
        <taxon>Eukaryota</taxon>
        <taxon>Viridiplantae</taxon>
        <taxon>Streptophyta</taxon>
        <taxon>Embryophyta</taxon>
        <taxon>Tracheophyta</taxon>
        <taxon>Spermatophyta</taxon>
        <taxon>Magnoliopsida</taxon>
        <taxon>eudicotyledons</taxon>
        <taxon>Gunneridae</taxon>
        <taxon>Pentapetalae</taxon>
        <taxon>rosids</taxon>
        <taxon>malvids</taxon>
        <taxon>Sapindales</taxon>
        <taxon>Sapindaceae</taxon>
        <taxon>Hippocastanoideae</taxon>
        <taxon>Acereae</taxon>
        <taxon>Dipteronia</taxon>
    </lineage>
</organism>
<protein>
    <recommendedName>
        <fullName evidence="4">Endonuclease/exonuclease/phosphatase domain-containing protein</fullName>
    </recommendedName>
</protein>
<keyword evidence="1" id="KW-0812">Transmembrane</keyword>
<proteinExistence type="predicted"/>
<keyword evidence="3" id="KW-1185">Reference proteome</keyword>
<feature type="transmembrane region" description="Helical" evidence="1">
    <location>
        <begin position="149"/>
        <end position="178"/>
    </location>
</feature>
<reference evidence="2" key="1">
    <citation type="journal article" date="2023" name="Plant J.">
        <title>Genome sequences and population genomics provide insights into the demographic history, inbreeding, and mutation load of two 'living fossil' tree species of Dipteronia.</title>
        <authorList>
            <person name="Feng Y."/>
            <person name="Comes H.P."/>
            <person name="Chen J."/>
            <person name="Zhu S."/>
            <person name="Lu R."/>
            <person name="Zhang X."/>
            <person name="Li P."/>
            <person name="Qiu J."/>
            <person name="Olsen K.M."/>
            <person name="Qiu Y."/>
        </authorList>
    </citation>
    <scope>NUCLEOTIDE SEQUENCE</scope>
    <source>
        <strain evidence="2">KIB01</strain>
    </source>
</reference>
<comment type="caution">
    <text evidence="2">The sequence shown here is derived from an EMBL/GenBank/DDBJ whole genome shotgun (WGS) entry which is preliminary data.</text>
</comment>
<dbReference type="EMBL" id="JANJYI010000008">
    <property type="protein sequence ID" value="KAK2638772.1"/>
    <property type="molecule type" value="Genomic_DNA"/>
</dbReference>
<name>A0AAD9TMZ0_9ROSI</name>
<dbReference type="SUPFAM" id="SSF56219">
    <property type="entry name" value="DNase I-like"/>
    <property type="match status" value="1"/>
</dbReference>
<gene>
    <name evidence="2" type="ORF">Ddye_026567</name>
</gene>
<evidence type="ECO:0000313" key="2">
    <source>
        <dbReference type="EMBL" id="KAK2638772.1"/>
    </source>
</evidence>
<keyword evidence="1" id="KW-0472">Membrane</keyword>
<dbReference type="AlphaFoldDB" id="A0AAD9TMZ0"/>
<dbReference type="PANTHER" id="PTHR33710:SF64">
    <property type="entry name" value="ENDONUCLEASE_EXONUCLEASE_PHOSPHATASE DOMAIN-CONTAINING PROTEIN"/>
    <property type="match status" value="1"/>
</dbReference>
<dbReference type="PANTHER" id="PTHR33710">
    <property type="entry name" value="BNAC02G09200D PROTEIN"/>
    <property type="match status" value="1"/>
</dbReference>
<dbReference type="InterPro" id="IPR036691">
    <property type="entry name" value="Endo/exonu/phosph_ase_sf"/>
</dbReference>
<sequence>MGGDFNTVLNPMERKDKSYDEGSVKNFNNFVLRAGLVDILCRGMPFTWSNNIVKASWGRLDRFLFSLDFLPWFPNMRQLGLPRTLSDHNASLVGEKWEDWGPKPFRFFNGWLEDKGLMEEVVKGWNGCKTSGSKGHSLAFKENEAKKMVLGALFLPLLVYVLLLSCRVIFIAWCLVWLSCWSLPGLGF</sequence>
<accession>A0AAD9TMZ0</accession>